<dbReference type="PANTHER" id="PTHR16470:SF0">
    <property type="entry name" value="UBIQUITIN DOMAIN-CONTAINING PROTEIN UBFD1"/>
    <property type="match status" value="1"/>
</dbReference>
<evidence type="ECO:0000259" key="1">
    <source>
        <dbReference type="PROSITE" id="PS50053"/>
    </source>
</evidence>
<comment type="caution">
    <text evidence="2">The sequence shown here is derived from an EMBL/GenBank/DDBJ whole genome shotgun (WGS) entry which is preliminary data.</text>
</comment>
<name>A0AAW1QEQ2_9CHLO</name>
<dbReference type="InterPro" id="IPR057455">
    <property type="entry name" value="UBFD1_C"/>
</dbReference>
<dbReference type="PANTHER" id="PTHR16470">
    <property type="entry name" value="UBIQUITIN DOMAIN-CONTAINING PROTEIN UBFD1"/>
    <property type="match status" value="1"/>
</dbReference>
<keyword evidence="3" id="KW-1185">Reference proteome</keyword>
<evidence type="ECO:0000313" key="3">
    <source>
        <dbReference type="Proteomes" id="UP001489004"/>
    </source>
</evidence>
<accession>A0AAW1QEQ2</accession>
<dbReference type="SMART" id="SM00213">
    <property type="entry name" value="UBQ"/>
    <property type="match status" value="1"/>
</dbReference>
<gene>
    <name evidence="2" type="ORF">WJX72_003746</name>
</gene>
<protein>
    <recommendedName>
        <fullName evidence="1">Ubiquitin-like domain-containing protein</fullName>
    </recommendedName>
</protein>
<dbReference type="EMBL" id="JALJOR010000003">
    <property type="protein sequence ID" value="KAK9819896.1"/>
    <property type="molecule type" value="Genomic_DNA"/>
</dbReference>
<sequence length="238" mass="26034">MAQEAADSVSFKLISGKTTTELSLPKSTTVAQLKERVHKEYGIPPEMQKIMFKGLLKDNNTLDEAGIKKASRVMVIGSRPADILAAATPAAAAGAGADVWDPSEPKKQEPWCTETQHKKILDKGKPDDAQPGISGRQIALRDDQLVLGGMMNSQGTKVRLTFKPTTRELWIGSATSTQKVPYGMIRKIESQPIAGQEEYSILAVHLGETGTNRYWLYWVPSQYVAGIKMRLLGVQALI</sequence>
<dbReference type="InterPro" id="IPR029071">
    <property type="entry name" value="Ubiquitin-like_domsf"/>
</dbReference>
<dbReference type="SUPFAM" id="SSF54236">
    <property type="entry name" value="Ubiquitin-like"/>
    <property type="match status" value="1"/>
</dbReference>
<reference evidence="2 3" key="1">
    <citation type="journal article" date="2024" name="Nat. Commun.">
        <title>Phylogenomics reveals the evolutionary origins of lichenization in chlorophyte algae.</title>
        <authorList>
            <person name="Puginier C."/>
            <person name="Libourel C."/>
            <person name="Otte J."/>
            <person name="Skaloud P."/>
            <person name="Haon M."/>
            <person name="Grisel S."/>
            <person name="Petersen M."/>
            <person name="Berrin J.G."/>
            <person name="Delaux P.M."/>
            <person name="Dal Grande F."/>
            <person name="Keller J."/>
        </authorList>
    </citation>
    <scope>NUCLEOTIDE SEQUENCE [LARGE SCALE GENOMIC DNA]</scope>
    <source>
        <strain evidence="2 3">SAG 2043</strain>
    </source>
</reference>
<dbReference type="InterPro" id="IPR039120">
    <property type="entry name" value="UBFD1"/>
</dbReference>
<dbReference type="CDD" id="cd17047">
    <property type="entry name" value="Ubl_UBFD1"/>
    <property type="match status" value="1"/>
</dbReference>
<proteinExistence type="predicted"/>
<dbReference type="Pfam" id="PF00240">
    <property type="entry name" value="ubiquitin"/>
    <property type="match status" value="1"/>
</dbReference>
<dbReference type="Gene3D" id="3.10.20.90">
    <property type="entry name" value="Phosphatidylinositol 3-kinase Catalytic Subunit, Chain A, domain 1"/>
    <property type="match status" value="1"/>
</dbReference>
<dbReference type="GO" id="GO:0045296">
    <property type="term" value="F:cadherin binding"/>
    <property type="evidence" value="ECO:0007669"/>
    <property type="project" value="TreeGrafter"/>
</dbReference>
<evidence type="ECO:0000313" key="2">
    <source>
        <dbReference type="EMBL" id="KAK9819896.1"/>
    </source>
</evidence>
<dbReference type="PROSITE" id="PS50053">
    <property type="entry name" value="UBIQUITIN_2"/>
    <property type="match status" value="1"/>
</dbReference>
<dbReference type="Proteomes" id="UP001489004">
    <property type="component" value="Unassembled WGS sequence"/>
</dbReference>
<dbReference type="Pfam" id="PF25343">
    <property type="entry name" value="PH_UBFD1_C"/>
    <property type="match status" value="1"/>
</dbReference>
<dbReference type="AlphaFoldDB" id="A0AAW1QEQ2"/>
<dbReference type="GO" id="GO:0003723">
    <property type="term" value="F:RNA binding"/>
    <property type="evidence" value="ECO:0007669"/>
    <property type="project" value="TreeGrafter"/>
</dbReference>
<organism evidence="2 3">
    <name type="scientific">[Myrmecia] bisecta</name>
    <dbReference type="NCBI Taxonomy" id="41462"/>
    <lineage>
        <taxon>Eukaryota</taxon>
        <taxon>Viridiplantae</taxon>
        <taxon>Chlorophyta</taxon>
        <taxon>core chlorophytes</taxon>
        <taxon>Trebouxiophyceae</taxon>
        <taxon>Trebouxiales</taxon>
        <taxon>Trebouxiaceae</taxon>
        <taxon>Myrmecia</taxon>
    </lineage>
</organism>
<dbReference type="InterPro" id="IPR000626">
    <property type="entry name" value="Ubiquitin-like_dom"/>
</dbReference>
<feature type="domain" description="Ubiquitin-like" evidence="1">
    <location>
        <begin position="7"/>
        <end position="82"/>
    </location>
</feature>